<comment type="similarity">
    <text evidence="2">Belongs to the oligopeptide OPT transporter family.</text>
</comment>
<keyword evidence="4 10" id="KW-0812">Transmembrane</keyword>
<feature type="transmembrane region" description="Helical" evidence="10">
    <location>
        <begin position="190"/>
        <end position="209"/>
    </location>
</feature>
<dbReference type="EMBL" id="JAHUZD010000142">
    <property type="protein sequence ID" value="KAI3402642.2"/>
    <property type="molecule type" value="Genomic_DNA"/>
</dbReference>
<reference evidence="11" key="1">
    <citation type="journal article" date="2022" name="DNA Res.">
        <title>Genome analysis of five recently described species of the CUG-Ser clade uncovers Candida theae as a new hybrid lineage with pathogenic potential in the Candida parapsilosis species complex.</title>
        <authorList>
            <person name="Mixao V."/>
            <person name="Del Olmo V."/>
            <person name="Hegedusova E."/>
            <person name="Saus E."/>
            <person name="Pryszcz L."/>
            <person name="Cillingova A."/>
            <person name="Nosek J."/>
            <person name="Gabaldon T."/>
        </authorList>
    </citation>
    <scope>NUCLEOTIDE SEQUENCE</scope>
    <source>
        <strain evidence="11">CBS 10844</strain>
    </source>
</reference>
<proteinExistence type="inferred from homology"/>
<protein>
    <submittedName>
        <fullName evidence="11">OPT7</fullName>
    </submittedName>
</protein>
<dbReference type="PANTHER" id="PTHR22601">
    <property type="entry name" value="ISP4 LIKE PROTEIN"/>
    <property type="match status" value="1"/>
</dbReference>
<organism evidence="11 12">
    <name type="scientific">Candida oxycetoniae</name>
    <dbReference type="NCBI Taxonomy" id="497107"/>
    <lineage>
        <taxon>Eukaryota</taxon>
        <taxon>Fungi</taxon>
        <taxon>Dikarya</taxon>
        <taxon>Ascomycota</taxon>
        <taxon>Saccharomycotina</taxon>
        <taxon>Pichiomycetes</taxon>
        <taxon>Debaryomycetaceae</taxon>
        <taxon>Candida/Lodderomyces clade</taxon>
        <taxon>Candida</taxon>
    </lineage>
</organism>
<comment type="subcellular location">
    <subcellularLocation>
        <location evidence="1">Membrane</location>
        <topology evidence="1">Multi-pass membrane protein</topology>
    </subcellularLocation>
</comment>
<feature type="compositionally biased region" description="Basic and acidic residues" evidence="9">
    <location>
        <begin position="1"/>
        <end position="13"/>
    </location>
</feature>
<dbReference type="RefSeq" id="XP_049178389.1">
    <property type="nucleotide sequence ID" value="XM_049325972.1"/>
</dbReference>
<dbReference type="GO" id="GO:0035673">
    <property type="term" value="F:oligopeptide transmembrane transporter activity"/>
    <property type="evidence" value="ECO:0007669"/>
    <property type="project" value="InterPro"/>
</dbReference>
<feature type="transmembrane region" description="Helical" evidence="10">
    <location>
        <begin position="286"/>
        <end position="306"/>
    </location>
</feature>
<keyword evidence="3" id="KW-0813">Transport</keyword>
<dbReference type="Pfam" id="PF03169">
    <property type="entry name" value="OPT"/>
    <property type="match status" value="1"/>
</dbReference>
<keyword evidence="12" id="KW-1185">Reference proteome</keyword>
<feature type="transmembrane region" description="Helical" evidence="10">
    <location>
        <begin position="721"/>
        <end position="744"/>
    </location>
</feature>
<dbReference type="NCBIfam" id="TIGR00728">
    <property type="entry name" value="OPT_sfam"/>
    <property type="match status" value="1"/>
</dbReference>
<keyword evidence="7 10" id="KW-1133">Transmembrane helix</keyword>
<evidence type="ECO:0000256" key="9">
    <source>
        <dbReference type="SAM" id="MobiDB-lite"/>
    </source>
</evidence>
<evidence type="ECO:0000256" key="4">
    <source>
        <dbReference type="ARBA" id="ARBA00022692"/>
    </source>
</evidence>
<feature type="transmembrane region" description="Helical" evidence="10">
    <location>
        <begin position="684"/>
        <end position="709"/>
    </location>
</feature>
<feature type="transmembrane region" description="Helical" evidence="10">
    <location>
        <begin position="318"/>
        <end position="338"/>
    </location>
</feature>
<evidence type="ECO:0000256" key="2">
    <source>
        <dbReference type="ARBA" id="ARBA00008807"/>
    </source>
</evidence>
<accession>A0AAI9STB8</accession>
<evidence type="ECO:0000256" key="5">
    <source>
        <dbReference type="ARBA" id="ARBA00022856"/>
    </source>
</evidence>
<evidence type="ECO:0000256" key="7">
    <source>
        <dbReference type="ARBA" id="ARBA00022989"/>
    </source>
</evidence>
<gene>
    <name evidence="11" type="ORF">KGF56_004523</name>
</gene>
<evidence type="ECO:0000313" key="11">
    <source>
        <dbReference type="EMBL" id="KAI3402642.2"/>
    </source>
</evidence>
<feature type="transmembrane region" description="Helical" evidence="10">
    <location>
        <begin position="642"/>
        <end position="664"/>
    </location>
</feature>
<feature type="transmembrane region" description="Helical" evidence="10">
    <location>
        <begin position="403"/>
        <end position="425"/>
    </location>
</feature>
<dbReference type="GO" id="GO:0016020">
    <property type="term" value="C:membrane"/>
    <property type="evidence" value="ECO:0007669"/>
    <property type="project" value="UniProtKB-SubCell"/>
</dbReference>
<keyword evidence="6" id="KW-0653">Protein transport</keyword>
<dbReference type="GeneID" id="73382138"/>
<dbReference type="AlphaFoldDB" id="A0AAI9STB8"/>
<dbReference type="Proteomes" id="UP001202479">
    <property type="component" value="Unassembled WGS sequence"/>
</dbReference>
<evidence type="ECO:0000313" key="12">
    <source>
        <dbReference type="Proteomes" id="UP001202479"/>
    </source>
</evidence>
<comment type="caution">
    <text evidence="11">The sequence shown here is derived from an EMBL/GenBank/DDBJ whole genome shotgun (WGS) entry which is preliminary data.</text>
</comment>
<dbReference type="InterPro" id="IPR004648">
    <property type="entry name" value="Oligpept_transpt"/>
</dbReference>
<evidence type="ECO:0000256" key="6">
    <source>
        <dbReference type="ARBA" id="ARBA00022927"/>
    </source>
</evidence>
<dbReference type="InterPro" id="IPR004813">
    <property type="entry name" value="OPT"/>
</dbReference>
<feature type="transmembrane region" description="Helical" evidence="10">
    <location>
        <begin position="483"/>
        <end position="507"/>
    </location>
</feature>
<dbReference type="GO" id="GO:0015031">
    <property type="term" value="P:protein transport"/>
    <property type="evidence" value="ECO:0007669"/>
    <property type="project" value="UniProtKB-KW"/>
</dbReference>
<sequence length="770" mass="87417">MLKQQDGDVKTLEIDDAGTTSEHNIESIGTRSTREVSKSDDDNDDENNSISAELDPDIAELPKVVREVVSFQNDPSTPILTFRYFILSIIFIIPGAFIDTMNSYRTTSAAYSIFFVQVASHWFGKWLAKVLPNKTIHLGRFFKFNLNPGPWTIKETAMVTITASSGATGSLGTNALSLAEIYYGETVNPAVALFFMWSIVFVGYSYAGIARNFLLYDPQFVWPQALMQTTLFQTQDKSDRDSIQGSKQMKVFFCVLVGVCIWHFFPEYIWPMTSSLAFLCWVAPENYVANFIGSGLGGMGFMNITLDWSNITSSIMLYPYWVQVVQFIAFVISAWILIPSVKWGGLSNYKYGLMSNSLFMANGTKYPTQELLTSDLQLNVTRYEELGHVHLGAQRAWNMFFDYAAYVSGFVWVVVFGYSSLSSSFKKLVKSRKTKGSLSLQYTDRLNKIQSAYKEVPLFWYLILFLCSFITLLVILATKKLFMPWWCLIIGLVFGSIIVTPLAWLYALSNFQLAIGTFNELLYGYMIQTQSSRHPAGATVYGAIAGDAWYRAQYILQDQKIGHYMHLPPKAVFFSQIFGELIGVPINYAALRWVLSSKMEYLNGTKVDHLHQWTGQAIVSYHTNAIQYVVLGPSRLFKNYQVLPYGFLVGAIAPIVIYAMYRLFPKSKLKFNLWNTTVFFSTMSTFYGNISTGPFSQFIGGTITMFYAYRYKHKIWKKYNYLVAAAIDTGYNLAVLLIFIFFSAGKTVLMPNWWGNNEKSIERCFALAKK</sequence>
<feature type="region of interest" description="Disordered" evidence="9">
    <location>
        <begin position="1"/>
        <end position="52"/>
    </location>
</feature>
<evidence type="ECO:0000256" key="8">
    <source>
        <dbReference type="ARBA" id="ARBA00023136"/>
    </source>
</evidence>
<name>A0AAI9STB8_9ASCO</name>
<evidence type="ECO:0000256" key="1">
    <source>
        <dbReference type="ARBA" id="ARBA00004141"/>
    </source>
</evidence>
<keyword evidence="5" id="KW-0571">Peptide transport</keyword>
<feature type="transmembrane region" description="Helical" evidence="10">
    <location>
        <begin position="249"/>
        <end position="266"/>
    </location>
</feature>
<evidence type="ECO:0000256" key="3">
    <source>
        <dbReference type="ARBA" id="ARBA00022448"/>
    </source>
</evidence>
<evidence type="ECO:0000256" key="10">
    <source>
        <dbReference type="SAM" id="Phobius"/>
    </source>
</evidence>
<feature type="transmembrane region" description="Helical" evidence="10">
    <location>
        <begin position="458"/>
        <end position="477"/>
    </location>
</feature>
<feature type="transmembrane region" description="Helical" evidence="10">
    <location>
        <begin position="79"/>
        <end position="98"/>
    </location>
</feature>
<feature type="compositionally biased region" description="Polar residues" evidence="9">
    <location>
        <begin position="18"/>
        <end position="31"/>
    </location>
</feature>
<keyword evidence="8 10" id="KW-0472">Membrane</keyword>